<name>A0A1F8GX97_9BACT</name>
<feature type="transmembrane region" description="Helical" evidence="6">
    <location>
        <begin position="52"/>
        <end position="83"/>
    </location>
</feature>
<feature type="transmembrane region" description="Helical" evidence="6">
    <location>
        <begin position="12"/>
        <end position="32"/>
    </location>
</feature>
<protein>
    <recommendedName>
        <fullName evidence="7">VTT domain-containing protein</fullName>
    </recommendedName>
</protein>
<evidence type="ECO:0000256" key="1">
    <source>
        <dbReference type="ARBA" id="ARBA00004651"/>
    </source>
</evidence>
<evidence type="ECO:0000256" key="2">
    <source>
        <dbReference type="ARBA" id="ARBA00022475"/>
    </source>
</evidence>
<comment type="caution">
    <text evidence="8">The sequence shown here is derived from an EMBL/GenBank/DDBJ whole genome shotgun (WGS) entry which is preliminary data.</text>
</comment>
<comment type="subcellular location">
    <subcellularLocation>
        <location evidence="1">Cell membrane</location>
        <topology evidence="1">Multi-pass membrane protein</topology>
    </subcellularLocation>
</comment>
<keyword evidence="3 6" id="KW-0812">Transmembrane</keyword>
<feature type="domain" description="VTT" evidence="7">
    <location>
        <begin position="76"/>
        <end position="193"/>
    </location>
</feature>
<keyword evidence="5 6" id="KW-0472">Membrane</keyword>
<accession>A0A1F8GX97</accession>
<evidence type="ECO:0000256" key="5">
    <source>
        <dbReference type="ARBA" id="ARBA00023136"/>
    </source>
</evidence>
<dbReference type="GO" id="GO:0005886">
    <property type="term" value="C:plasma membrane"/>
    <property type="evidence" value="ECO:0007669"/>
    <property type="project" value="UniProtKB-SubCell"/>
</dbReference>
<evidence type="ECO:0000259" key="7">
    <source>
        <dbReference type="Pfam" id="PF09335"/>
    </source>
</evidence>
<dbReference type="AlphaFoldDB" id="A0A1F8GX97"/>
<reference evidence="8 9" key="1">
    <citation type="journal article" date="2016" name="Nat. Commun.">
        <title>Thousands of microbial genomes shed light on interconnected biogeochemical processes in an aquifer system.</title>
        <authorList>
            <person name="Anantharaman K."/>
            <person name="Brown C.T."/>
            <person name="Hug L.A."/>
            <person name="Sharon I."/>
            <person name="Castelle C.J."/>
            <person name="Probst A.J."/>
            <person name="Thomas B.C."/>
            <person name="Singh A."/>
            <person name="Wilkins M.J."/>
            <person name="Karaoz U."/>
            <person name="Brodie E.L."/>
            <person name="Williams K.H."/>
            <person name="Hubbard S.S."/>
            <person name="Banfield J.F."/>
        </authorList>
    </citation>
    <scope>NUCLEOTIDE SEQUENCE [LARGE SCALE GENOMIC DNA]</scope>
</reference>
<evidence type="ECO:0000256" key="4">
    <source>
        <dbReference type="ARBA" id="ARBA00022989"/>
    </source>
</evidence>
<dbReference type="PANTHER" id="PTHR42709">
    <property type="entry name" value="ALKALINE PHOSPHATASE LIKE PROTEIN"/>
    <property type="match status" value="1"/>
</dbReference>
<feature type="transmembrane region" description="Helical" evidence="6">
    <location>
        <begin position="95"/>
        <end position="113"/>
    </location>
</feature>
<gene>
    <name evidence="8" type="ORF">A3A33_01780</name>
</gene>
<feature type="transmembrane region" description="Helical" evidence="6">
    <location>
        <begin position="173"/>
        <end position="195"/>
    </location>
</feature>
<keyword evidence="4 6" id="KW-1133">Transmembrane helix</keyword>
<keyword evidence="2" id="KW-1003">Cell membrane</keyword>
<sequence length="235" mass="26559">MAFPFRTILKIVALPLILLAFYLSLFVIWTAFDLPKDAALVEAITVYFNRYGLIIVFLGALIEGALLLGQYFPGGFIIVIGVLSAGKNIPRTIEVVAVVSIAFFIAYWFNYLVGKYGWYRLFLKFGLKGALERAQIKLQKHHLYAILASYWEPNVASITATAAGTLQLPLKEFLFFSAIGIVVWNTFWGTFVYLIGDQVFALAGFKYALLVFGIWMGILLVKYYFFDRKADLKID</sequence>
<evidence type="ECO:0000256" key="3">
    <source>
        <dbReference type="ARBA" id="ARBA00022692"/>
    </source>
</evidence>
<evidence type="ECO:0000313" key="8">
    <source>
        <dbReference type="EMBL" id="OGN30035.1"/>
    </source>
</evidence>
<dbReference type="Pfam" id="PF09335">
    <property type="entry name" value="VTT_dom"/>
    <property type="match status" value="1"/>
</dbReference>
<dbReference type="EMBL" id="MGKP01000001">
    <property type="protein sequence ID" value="OGN30035.1"/>
    <property type="molecule type" value="Genomic_DNA"/>
</dbReference>
<proteinExistence type="predicted"/>
<dbReference type="Proteomes" id="UP000179047">
    <property type="component" value="Unassembled WGS sequence"/>
</dbReference>
<feature type="transmembrane region" description="Helical" evidence="6">
    <location>
        <begin position="207"/>
        <end position="226"/>
    </location>
</feature>
<dbReference type="STRING" id="1802701.A3A33_01780"/>
<dbReference type="PANTHER" id="PTHR42709:SF6">
    <property type="entry name" value="UNDECAPRENYL PHOSPHATE TRANSPORTER A"/>
    <property type="match status" value="1"/>
</dbReference>
<dbReference type="InterPro" id="IPR032816">
    <property type="entry name" value="VTT_dom"/>
</dbReference>
<dbReference type="InterPro" id="IPR051311">
    <property type="entry name" value="DedA_domain"/>
</dbReference>
<organism evidence="8 9">
    <name type="scientific">Candidatus Yanofskybacteria bacterium RIFCSPLOWO2_01_FULL_49_25</name>
    <dbReference type="NCBI Taxonomy" id="1802701"/>
    <lineage>
        <taxon>Bacteria</taxon>
        <taxon>Candidatus Yanofskyibacteriota</taxon>
    </lineage>
</organism>
<evidence type="ECO:0000256" key="6">
    <source>
        <dbReference type="SAM" id="Phobius"/>
    </source>
</evidence>
<evidence type="ECO:0000313" key="9">
    <source>
        <dbReference type="Proteomes" id="UP000179047"/>
    </source>
</evidence>